<evidence type="ECO:0000256" key="5">
    <source>
        <dbReference type="ARBA" id="ARBA00022692"/>
    </source>
</evidence>
<dbReference type="InterPro" id="IPR036890">
    <property type="entry name" value="HATPase_C_sf"/>
</dbReference>
<comment type="catalytic activity">
    <reaction evidence="1">
        <text>ATP + protein L-histidine = ADP + protein N-phospho-L-histidine.</text>
        <dbReference type="EC" id="2.7.13.3"/>
    </reaction>
</comment>
<dbReference type="Gene3D" id="1.10.287.130">
    <property type="match status" value="1"/>
</dbReference>
<dbReference type="EMBL" id="UOFR01000003">
    <property type="protein sequence ID" value="VAW90693.1"/>
    <property type="molecule type" value="Genomic_DNA"/>
</dbReference>
<feature type="transmembrane region" description="Helical" evidence="9">
    <location>
        <begin position="21"/>
        <end position="44"/>
    </location>
</feature>
<dbReference type="PROSITE" id="PS50885">
    <property type="entry name" value="HAMP"/>
    <property type="match status" value="1"/>
</dbReference>
<dbReference type="SMART" id="SM00388">
    <property type="entry name" value="HisKA"/>
    <property type="match status" value="1"/>
</dbReference>
<keyword evidence="3" id="KW-0597">Phosphoprotein</keyword>
<dbReference type="Pfam" id="PF00512">
    <property type="entry name" value="HisKA"/>
    <property type="match status" value="1"/>
</dbReference>
<sequence>MASAIVWLVKVPYRRSLRFRLIFSYLALSGAVASLLLAILFVSLESIEEQLINEHVLDELAYFRTLTEKNSSTTELHTNILHGYKLEFNEKNYDYPFLNDLKSGLNHITHNNTNFVVGVEKANNSSYYLLYDITHFENQEKLLISIFIFITLGAALGIIWYGTIISRKLIAPVTNLAEQVRGLAVNNPEDNIATGYANDEVGELANAFDSYLARINQFLEREHNFTADTSHELRTPLAVILGAVELMLASSDVLPEHSKKPLLRIERAANEMQHSLSALLYLAREIPIEESIVGSTDLVMIIDSALEVLTPNQLNPAVQIIIKEQARPMVAAPEALIQVLLGNLLRNAMNYCEAGSITIVINTNNIIIEDTGIGISEKDLPYIYERGFRGENNLQAGIGLGLSIVKRICDRFNWKLEIESRMNKGTRITWNFDPAN</sequence>
<feature type="transmembrane region" description="Helical" evidence="9">
    <location>
        <begin position="142"/>
        <end position="161"/>
    </location>
</feature>
<dbReference type="InterPro" id="IPR003594">
    <property type="entry name" value="HATPase_dom"/>
</dbReference>
<evidence type="ECO:0000256" key="3">
    <source>
        <dbReference type="ARBA" id="ARBA00022553"/>
    </source>
</evidence>
<keyword evidence="4" id="KW-0808">Transferase</keyword>
<dbReference type="InterPro" id="IPR005467">
    <property type="entry name" value="His_kinase_dom"/>
</dbReference>
<keyword evidence="7 9" id="KW-1133">Transmembrane helix</keyword>
<evidence type="ECO:0000256" key="4">
    <source>
        <dbReference type="ARBA" id="ARBA00022679"/>
    </source>
</evidence>
<evidence type="ECO:0000256" key="7">
    <source>
        <dbReference type="ARBA" id="ARBA00022989"/>
    </source>
</evidence>
<dbReference type="Pfam" id="PF02518">
    <property type="entry name" value="HATPase_c"/>
    <property type="match status" value="1"/>
</dbReference>
<evidence type="ECO:0000256" key="9">
    <source>
        <dbReference type="SAM" id="Phobius"/>
    </source>
</evidence>
<dbReference type="GO" id="GO:0005886">
    <property type="term" value="C:plasma membrane"/>
    <property type="evidence" value="ECO:0007669"/>
    <property type="project" value="TreeGrafter"/>
</dbReference>
<dbReference type="AlphaFoldDB" id="A0A3B0ZRI2"/>
<organism evidence="12">
    <name type="scientific">hydrothermal vent metagenome</name>
    <dbReference type="NCBI Taxonomy" id="652676"/>
    <lineage>
        <taxon>unclassified sequences</taxon>
        <taxon>metagenomes</taxon>
        <taxon>ecological metagenomes</taxon>
    </lineage>
</organism>
<keyword evidence="9" id="KW-0472">Membrane</keyword>
<protein>
    <recommendedName>
        <fullName evidence="2">histidine kinase</fullName>
        <ecNumber evidence="2">2.7.13.3</ecNumber>
    </recommendedName>
</protein>
<dbReference type="InterPro" id="IPR003660">
    <property type="entry name" value="HAMP_dom"/>
</dbReference>
<dbReference type="PROSITE" id="PS50109">
    <property type="entry name" value="HIS_KIN"/>
    <property type="match status" value="1"/>
</dbReference>
<dbReference type="CDD" id="cd00082">
    <property type="entry name" value="HisKA"/>
    <property type="match status" value="1"/>
</dbReference>
<evidence type="ECO:0000259" key="10">
    <source>
        <dbReference type="PROSITE" id="PS50109"/>
    </source>
</evidence>
<feature type="domain" description="Histidine kinase" evidence="10">
    <location>
        <begin position="228"/>
        <end position="436"/>
    </location>
</feature>
<evidence type="ECO:0000256" key="1">
    <source>
        <dbReference type="ARBA" id="ARBA00000085"/>
    </source>
</evidence>
<dbReference type="EC" id="2.7.13.3" evidence="2"/>
<feature type="domain" description="HAMP" evidence="11">
    <location>
        <begin position="167"/>
        <end position="220"/>
    </location>
</feature>
<dbReference type="SMART" id="SM00387">
    <property type="entry name" value="HATPase_c"/>
    <property type="match status" value="1"/>
</dbReference>
<evidence type="ECO:0000256" key="6">
    <source>
        <dbReference type="ARBA" id="ARBA00022777"/>
    </source>
</evidence>
<gene>
    <name evidence="12" type="ORF">MNBD_GAMMA21-1773</name>
</gene>
<dbReference type="PANTHER" id="PTHR45436:SF16">
    <property type="entry name" value="HISTIDINE KINASE"/>
    <property type="match status" value="1"/>
</dbReference>
<dbReference type="Pfam" id="PF00672">
    <property type="entry name" value="HAMP"/>
    <property type="match status" value="1"/>
</dbReference>
<dbReference type="SMART" id="SM00304">
    <property type="entry name" value="HAMP"/>
    <property type="match status" value="1"/>
</dbReference>
<dbReference type="InterPro" id="IPR050428">
    <property type="entry name" value="TCS_sensor_his_kinase"/>
</dbReference>
<evidence type="ECO:0000259" key="11">
    <source>
        <dbReference type="PROSITE" id="PS50885"/>
    </source>
</evidence>
<dbReference type="InterPro" id="IPR003661">
    <property type="entry name" value="HisK_dim/P_dom"/>
</dbReference>
<dbReference type="GO" id="GO:0000155">
    <property type="term" value="F:phosphorelay sensor kinase activity"/>
    <property type="evidence" value="ECO:0007669"/>
    <property type="project" value="InterPro"/>
</dbReference>
<evidence type="ECO:0000256" key="2">
    <source>
        <dbReference type="ARBA" id="ARBA00012438"/>
    </source>
</evidence>
<dbReference type="InterPro" id="IPR036097">
    <property type="entry name" value="HisK_dim/P_sf"/>
</dbReference>
<accession>A0A3B0ZRI2</accession>
<reference evidence="12" key="1">
    <citation type="submission" date="2018-06" db="EMBL/GenBank/DDBJ databases">
        <authorList>
            <person name="Zhirakovskaya E."/>
        </authorList>
    </citation>
    <scope>NUCLEOTIDE SEQUENCE</scope>
</reference>
<dbReference type="SUPFAM" id="SSF55874">
    <property type="entry name" value="ATPase domain of HSP90 chaperone/DNA topoisomerase II/histidine kinase"/>
    <property type="match status" value="1"/>
</dbReference>
<dbReference type="PANTHER" id="PTHR45436">
    <property type="entry name" value="SENSOR HISTIDINE KINASE YKOH"/>
    <property type="match status" value="1"/>
</dbReference>
<name>A0A3B0ZRI2_9ZZZZ</name>
<dbReference type="SUPFAM" id="SSF47384">
    <property type="entry name" value="Homodimeric domain of signal transducing histidine kinase"/>
    <property type="match status" value="1"/>
</dbReference>
<dbReference type="Gene3D" id="6.10.340.10">
    <property type="match status" value="1"/>
</dbReference>
<evidence type="ECO:0000256" key="8">
    <source>
        <dbReference type="ARBA" id="ARBA00023012"/>
    </source>
</evidence>
<keyword evidence="5 9" id="KW-0812">Transmembrane</keyword>
<keyword evidence="6" id="KW-0418">Kinase</keyword>
<proteinExistence type="predicted"/>
<keyword evidence="8" id="KW-0902">Two-component regulatory system</keyword>
<dbReference type="Gene3D" id="3.30.565.10">
    <property type="entry name" value="Histidine kinase-like ATPase, C-terminal domain"/>
    <property type="match status" value="1"/>
</dbReference>
<evidence type="ECO:0000313" key="12">
    <source>
        <dbReference type="EMBL" id="VAW90693.1"/>
    </source>
</evidence>